<sequence length="164" mass="18080">MTNHQQSASTFVNDAASLSSYQTTLWGVANYYRIAERLSPFVVSLMTVAFIAGCRLATISTSNALTVIDLPHKCYRTQQHRLHNLDVGPGSSLGIGQRFGQCSGTSPGVRYEFVEGIRKLAENMLGDSRKKTVRLVVRIPEVVGLMKVRSLFSLMVIMVVIIES</sequence>
<organism evidence="1 2">
    <name type="scientific">Ensete ventricosum</name>
    <name type="common">Abyssinian banana</name>
    <name type="synonym">Musa ensete</name>
    <dbReference type="NCBI Taxonomy" id="4639"/>
    <lineage>
        <taxon>Eukaryota</taxon>
        <taxon>Viridiplantae</taxon>
        <taxon>Streptophyta</taxon>
        <taxon>Embryophyta</taxon>
        <taxon>Tracheophyta</taxon>
        <taxon>Spermatophyta</taxon>
        <taxon>Magnoliopsida</taxon>
        <taxon>Liliopsida</taxon>
        <taxon>Zingiberales</taxon>
        <taxon>Musaceae</taxon>
        <taxon>Ensete</taxon>
    </lineage>
</organism>
<dbReference type="AlphaFoldDB" id="A0A426Y7I2"/>
<evidence type="ECO:0000313" key="2">
    <source>
        <dbReference type="Proteomes" id="UP000287651"/>
    </source>
</evidence>
<reference evidence="1 2" key="1">
    <citation type="journal article" date="2014" name="Agronomy (Basel)">
        <title>A Draft Genome Sequence for Ensete ventricosum, the Drought-Tolerant Tree Against Hunger.</title>
        <authorList>
            <person name="Harrison J."/>
            <person name="Moore K.A."/>
            <person name="Paszkiewicz K."/>
            <person name="Jones T."/>
            <person name="Grant M."/>
            <person name="Ambacheew D."/>
            <person name="Muzemil S."/>
            <person name="Studholme D.J."/>
        </authorList>
    </citation>
    <scope>NUCLEOTIDE SEQUENCE [LARGE SCALE GENOMIC DNA]</scope>
</reference>
<gene>
    <name evidence="1" type="ORF">B296_00030286</name>
</gene>
<protein>
    <submittedName>
        <fullName evidence="1">Uncharacterized protein</fullName>
    </submittedName>
</protein>
<accession>A0A426Y7I2</accession>
<name>A0A426Y7I2_ENSVE</name>
<dbReference type="EMBL" id="AMZH03014415">
    <property type="protein sequence ID" value="RRT47677.1"/>
    <property type="molecule type" value="Genomic_DNA"/>
</dbReference>
<comment type="caution">
    <text evidence="1">The sequence shown here is derived from an EMBL/GenBank/DDBJ whole genome shotgun (WGS) entry which is preliminary data.</text>
</comment>
<proteinExistence type="predicted"/>
<dbReference type="Proteomes" id="UP000287651">
    <property type="component" value="Unassembled WGS sequence"/>
</dbReference>
<evidence type="ECO:0000313" key="1">
    <source>
        <dbReference type="EMBL" id="RRT47677.1"/>
    </source>
</evidence>